<dbReference type="InterPro" id="IPR000683">
    <property type="entry name" value="Gfo/Idh/MocA-like_OxRdtase_N"/>
</dbReference>
<dbReference type="GO" id="GO:0016491">
    <property type="term" value="F:oxidoreductase activity"/>
    <property type="evidence" value="ECO:0007669"/>
    <property type="project" value="TreeGrafter"/>
</dbReference>
<dbReference type="Pfam" id="PF01408">
    <property type="entry name" value="GFO_IDH_MocA"/>
    <property type="match status" value="1"/>
</dbReference>
<dbReference type="Gene3D" id="3.40.50.720">
    <property type="entry name" value="NAD(P)-binding Rossmann-like Domain"/>
    <property type="match status" value="1"/>
</dbReference>
<gene>
    <name evidence="2" type="ORF">PPNO1_LOCUS5701</name>
</gene>
<accession>A0A9P1H657</accession>
<dbReference type="InterPro" id="IPR036291">
    <property type="entry name" value="NAD(P)-bd_dom_sf"/>
</dbReference>
<sequence length="373" mass="41028">MTSTDQPRKILNVGLIGCGEVTQVVHIPTLSHLSDYFRITYLCDVSPSALEYCKSKIAAGNGPVLTTKNATELCAAEQIEIVMVATADEYHAAHAILGLEHGKYVFLEKPCALTKQDTEAIAKAERASKGSVMVGYMRRYAAPFNDAINEIGGLDKILYARVRDIIGPNSTFVSQSGTFPKVFTDISVEDAADKASRAHNMVAHALHTEAGGIQTTPETTLMWRLLAGLGSHDLSVMREALGMPEKVVGTSLGFPFWNVLFKYPTFTVSYESGIDNIPRFDAHLEVYSSNKVVRIQYDTPYIKGLPVTLHIAENIDGMYRESTIRKSYEDPYTLEMKELWAFVSEGKPIKTTIADAAQDLDLFGMILAHGYSS</sequence>
<organism evidence="2 3">
    <name type="scientific">Parascedosporium putredinis</name>
    <dbReference type="NCBI Taxonomy" id="1442378"/>
    <lineage>
        <taxon>Eukaryota</taxon>
        <taxon>Fungi</taxon>
        <taxon>Dikarya</taxon>
        <taxon>Ascomycota</taxon>
        <taxon>Pezizomycotina</taxon>
        <taxon>Sordariomycetes</taxon>
        <taxon>Hypocreomycetidae</taxon>
        <taxon>Microascales</taxon>
        <taxon>Microascaceae</taxon>
        <taxon>Parascedosporium</taxon>
    </lineage>
</organism>
<feature type="domain" description="Gfo/Idh/MocA-like oxidoreductase N-terminal" evidence="1">
    <location>
        <begin position="11"/>
        <end position="136"/>
    </location>
</feature>
<dbReference type="EMBL" id="CALLCH030000015">
    <property type="protein sequence ID" value="CAI4216031.1"/>
    <property type="molecule type" value="Genomic_DNA"/>
</dbReference>
<keyword evidence="3" id="KW-1185">Reference proteome</keyword>
<reference evidence="2" key="1">
    <citation type="submission" date="2022-11" db="EMBL/GenBank/DDBJ databases">
        <authorList>
            <person name="Scott C."/>
            <person name="Bruce N."/>
        </authorList>
    </citation>
    <scope>NUCLEOTIDE SEQUENCE</scope>
</reference>
<name>A0A9P1H657_9PEZI</name>
<dbReference type="Proteomes" id="UP000838763">
    <property type="component" value="Unassembled WGS sequence"/>
</dbReference>
<evidence type="ECO:0000313" key="3">
    <source>
        <dbReference type="Proteomes" id="UP000838763"/>
    </source>
</evidence>
<dbReference type="GO" id="GO:0000166">
    <property type="term" value="F:nucleotide binding"/>
    <property type="evidence" value="ECO:0007669"/>
    <property type="project" value="InterPro"/>
</dbReference>
<dbReference type="Gene3D" id="3.30.360.10">
    <property type="entry name" value="Dihydrodipicolinate Reductase, domain 2"/>
    <property type="match status" value="1"/>
</dbReference>
<proteinExistence type="predicted"/>
<dbReference type="PANTHER" id="PTHR42840">
    <property type="entry name" value="NAD(P)-BINDING ROSSMANN-FOLD SUPERFAMILY PROTEIN-RELATED"/>
    <property type="match status" value="1"/>
</dbReference>
<evidence type="ECO:0000313" key="2">
    <source>
        <dbReference type="EMBL" id="CAI4216031.1"/>
    </source>
</evidence>
<dbReference type="PANTHER" id="PTHR42840:SF7">
    <property type="entry name" value="BINDING ROSSMANN FOLD OXIDOREDUCTASE, PUTATIVE (AFU_ORTHOLOGUE AFUA_4G10190)-RELATED"/>
    <property type="match status" value="1"/>
</dbReference>
<dbReference type="AlphaFoldDB" id="A0A9P1H657"/>
<comment type="caution">
    <text evidence="2">The sequence shown here is derived from an EMBL/GenBank/DDBJ whole genome shotgun (WGS) entry which is preliminary data.</text>
</comment>
<evidence type="ECO:0000259" key="1">
    <source>
        <dbReference type="Pfam" id="PF01408"/>
    </source>
</evidence>
<dbReference type="GO" id="GO:0005737">
    <property type="term" value="C:cytoplasm"/>
    <property type="evidence" value="ECO:0007669"/>
    <property type="project" value="TreeGrafter"/>
</dbReference>
<dbReference type="SUPFAM" id="SSF51735">
    <property type="entry name" value="NAD(P)-binding Rossmann-fold domains"/>
    <property type="match status" value="1"/>
</dbReference>
<dbReference type="OrthoDB" id="64915at2759"/>
<dbReference type="GO" id="GO:0006740">
    <property type="term" value="P:NADPH regeneration"/>
    <property type="evidence" value="ECO:0007669"/>
    <property type="project" value="TreeGrafter"/>
</dbReference>
<protein>
    <recommendedName>
        <fullName evidence="1">Gfo/Idh/MocA-like oxidoreductase N-terminal domain-containing protein</fullName>
    </recommendedName>
</protein>